<reference evidence="1" key="1">
    <citation type="submission" date="2018-02" db="EMBL/GenBank/DDBJ databases">
        <title>Rhizophora mucronata_Transcriptome.</title>
        <authorList>
            <person name="Meera S.P."/>
            <person name="Sreeshan A."/>
            <person name="Augustine A."/>
        </authorList>
    </citation>
    <scope>NUCLEOTIDE SEQUENCE</scope>
    <source>
        <tissue evidence="1">Leaf</tissue>
    </source>
</reference>
<protein>
    <submittedName>
        <fullName evidence="1">Uncharacterized protein</fullName>
    </submittedName>
</protein>
<dbReference type="EMBL" id="GGEC01079605">
    <property type="protein sequence ID" value="MBX60089.1"/>
    <property type="molecule type" value="Transcribed_RNA"/>
</dbReference>
<proteinExistence type="predicted"/>
<accession>A0A2P2PZJ1</accession>
<sequence>MKGPTCLLLILSTLKHGVMG</sequence>
<dbReference type="AlphaFoldDB" id="A0A2P2PZJ1"/>
<name>A0A2P2PZJ1_RHIMU</name>
<organism evidence="1">
    <name type="scientific">Rhizophora mucronata</name>
    <name type="common">Asiatic mangrove</name>
    <dbReference type="NCBI Taxonomy" id="61149"/>
    <lineage>
        <taxon>Eukaryota</taxon>
        <taxon>Viridiplantae</taxon>
        <taxon>Streptophyta</taxon>
        <taxon>Embryophyta</taxon>
        <taxon>Tracheophyta</taxon>
        <taxon>Spermatophyta</taxon>
        <taxon>Magnoliopsida</taxon>
        <taxon>eudicotyledons</taxon>
        <taxon>Gunneridae</taxon>
        <taxon>Pentapetalae</taxon>
        <taxon>rosids</taxon>
        <taxon>fabids</taxon>
        <taxon>Malpighiales</taxon>
        <taxon>Rhizophoraceae</taxon>
        <taxon>Rhizophora</taxon>
    </lineage>
</organism>
<evidence type="ECO:0000313" key="1">
    <source>
        <dbReference type="EMBL" id="MBX60089.1"/>
    </source>
</evidence>